<evidence type="ECO:0000313" key="3">
    <source>
        <dbReference type="Proteomes" id="UP001243844"/>
    </source>
</evidence>
<dbReference type="RefSeq" id="WP_308981363.1">
    <property type="nucleotide sequence ID" value="NZ_JAVIDL010000012.1"/>
</dbReference>
<dbReference type="Proteomes" id="UP001243844">
    <property type="component" value="Unassembled WGS sequence"/>
</dbReference>
<accession>A0AAW8J7A7</accession>
<comment type="caution">
    <text evidence="2">The sequence shown here is derived from an EMBL/GenBank/DDBJ whole genome shotgun (WGS) entry which is preliminary data.</text>
</comment>
<reference evidence="2" key="1">
    <citation type="submission" date="2023-08" db="EMBL/GenBank/DDBJ databases">
        <title>Emergence of clinically-relevant ST2 carbapenem-resistant Acinetobacter baumannii strains in hospital sewages in Zhejiang, East of China.</title>
        <authorList>
            <person name="Kaichao C."/>
            <person name="Zhang R."/>
        </authorList>
    </citation>
    <scope>NUCLEOTIDE SEQUENCE</scope>
    <source>
        <strain evidence="2">M-RB-37</strain>
    </source>
</reference>
<protein>
    <submittedName>
        <fullName evidence="2">DUF3106 domain-containing protein</fullName>
    </submittedName>
</protein>
<sequence length="137" mass="16305">MVARLILITCCTFGILQTSFAGIDRFWFFSKSSDNSKNLDEGWEQLSSDEQRALIKRYQDLKELPADQNQSLQQRMDWFTQLPEQEKQKMREAWQQMSSADRTEMRRKLEKATTVEQRSEIRNQYLQKYVSVTPVKN</sequence>
<feature type="compositionally biased region" description="Basic and acidic residues" evidence="1">
    <location>
        <begin position="101"/>
        <end position="111"/>
    </location>
</feature>
<evidence type="ECO:0000313" key="2">
    <source>
        <dbReference type="EMBL" id="MDQ8935645.1"/>
    </source>
</evidence>
<gene>
    <name evidence="2" type="ORF">RFH47_07880</name>
</gene>
<evidence type="ECO:0000256" key="1">
    <source>
        <dbReference type="SAM" id="MobiDB-lite"/>
    </source>
</evidence>
<dbReference type="InterPro" id="IPR021455">
    <property type="entry name" value="DUF3106"/>
</dbReference>
<organism evidence="2 3">
    <name type="scientific">Acinetobacter rudis</name>
    <dbReference type="NCBI Taxonomy" id="632955"/>
    <lineage>
        <taxon>Bacteria</taxon>
        <taxon>Pseudomonadati</taxon>
        <taxon>Pseudomonadota</taxon>
        <taxon>Gammaproteobacteria</taxon>
        <taxon>Moraxellales</taxon>
        <taxon>Moraxellaceae</taxon>
        <taxon>Acinetobacter</taxon>
    </lineage>
</organism>
<dbReference type="AlphaFoldDB" id="A0AAW8J7A7"/>
<feature type="region of interest" description="Disordered" evidence="1">
    <location>
        <begin position="91"/>
        <end position="111"/>
    </location>
</feature>
<dbReference type="Pfam" id="PF11304">
    <property type="entry name" value="DUF3106"/>
    <property type="match status" value="1"/>
</dbReference>
<dbReference type="EMBL" id="JAVIDL010000012">
    <property type="protein sequence ID" value="MDQ8935645.1"/>
    <property type="molecule type" value="Genomic_DNA"/>
</dbReference>
<proteinExistence type="predicted"/>
<name>A0AAW8J7A7_9GAMM</name>